<comment type="caution">
    <text evidence="1">The sequence shown here is derived from an EMBL/GenBank/DDBJ whole genome shotgun (WGS) entry which is preliminary data.</text>
</comment>
<accession>A0AAE1HSF1</accession>
<reference evidence="1" key="2">
    <citation type="journal article" date="2023" name="BMC Genomics">
        <title>Pest status, molecular evolution, and epigenetic factors derived from the genome assembly of Frankliniella fusca, a thysanopteran phytovirus vector.</title>
        <authorList>
            <person name="Catto M.A."/>
            <person name="Labadie P.E."/>
            <person name="Jacobson A.L."/>
            <person name="Kennedy G.G."/>
            <person name="Srinivasan R."/>
            <person name="Hunt B.G."/>
        </authorList>
    </citation>
    <scope>NUCLEOTIDE SEQUENCE</scope>
    <source>
        <strain evidence="1">PL_HMW_Pooled</strain>
    </source>
</reference>
<gene>
    <name evidence="1" type="ORF">KUF71_014929</name>
</gene>
<sequence>MVHAVLRKTFFDKKDPTRDYTEHPKLTHFSTFRRIRATTADLWRTREQRRICLGRVNKGVSAF</sequence>
<evidence type="ECO:0000313" key="1">
    <source>
        <dbReference type="EMBL" id="KAK3926593.1"/>
    </source>
</evidence>
<dbReference type="EMBL" id="JAHWGI010001267">
    <property type="protein sequence ID" value="KAK3926593.1"/>
    <property type="molecule type" value="Genomic_DNA"/>
</dbReference>
<reference evidence="1" key="1">
    <citation type="submission" date="2021-07" db="EMBL/GenBank/DDBJ databases">
        <authorList>
            <person name="Catto M.A."/>
            <person name="Jacobson A."/>
            <person name="Kennedy G."/>
            <person name="Labadie P."/>
            <person name="Hunt B.G."/>
            <person name="Srinivasan R."/>
        </authorList>
    </citation>
    <scope>NUCLEOTIDE SEQUENCE</scope>
    <source>
        <strain evidence="1">PL_HMW_Pooled</strain>
        <tissue evidence="1">Head</tissue>
    </source>
</reference>
<dbReference type="Proteomes" id="UP001219518">
    <property type="component" value="Unassembled WGS sequence"/>
</dbReference>
<proteinExistence type="predicted"/>
<evidence type="ECO:0000313" key="2">
    <source>
        <dbReference type="Proteomes" id="UP001219518"/>
    </source>
</evidence>
<protein>
    <submittedName>
        <fullName evidence="1">Sterigmatocystin biosynthesis fatty acid synthase subunit alpha</fullName>
    </submittedName>
</protein>
<keyword evidence="2" id="KW-1185">Reference proteome</keyword>
<organism evidence="1 2">
    <name type="scientific">Frankliniella fusca</name>
    <dbReference type="NCBI Taxonomy" id="407009"/>
    <lineage>
        <taxon>Eukaryota</taxon>
        <taxon>Metazoa</taxon>
        <taxon>Ecdysozoa</taxon>
        <taxon>Arthropoda</taxon>
        <taxon>Hexapoda</taxon>
        <taxon>Insecta</taxon>
        <taxon>Pterygota</taxon>
        <taxon>Neoptera</taxon>
        <taxon>Paraneoptera</taxon>
        <taxon>Thysanoptera</taxon>
        <taxon>Terebrantia</taxon>
        <taxon>Thripoidea</taxon>
        <taxon>Thripidae</taxon>
        <taxon>Frankliniella</taxon>
    </lineage>
</organism>
<dbReference type="AlphaFoldDB" id="A0AAE1HSF1"/>
<name>A0AAE1HSF1_9NEOP</name>